<feature type="compositionally biased region" description="Low complexity" evidence="2">
    <location>
        <begin position="451"/>
        <end position="481"/>
    </location>
</feature>
<proteinExistence type="predicted"/>
<dbReference type="InterPro" id="IPR015943">
    <property type="entry name" value="WD40/YVTN_repeat-like_dom_sf"/>
</dbReference>
<feature type="region of interest" description="Disordered" evidence="2">
    <location>
        <begin position="76"/>
        <end position="97"/>
    </location>
</feature>
<feature type="compositionally biased region" description="Basic and acidic residues" evidence="2">
    <location>
        <begin position="288"/>
        <end position="316"/>
    </location>
</feature>
<accession>A0A9Q1AR52</accession>
<dbReference type="AlphaFoldDB" id="A0A9Q1AR52"/>
<protein>
    <recommendedName>
        <fullName evidence="3">Partner and localiser of BRCA2 WD40 domain-containing protein</fullName>
    </recommendedName>
</protein>
<dbReference type="GO" id="GO:0003677">
    <property type="term" value="F:DNA binding"/>
    <property type="evidence" value="ECO:0007669"/>
    <property type="project" value="InterPro"/>
</dbReference>
<dbReference type="PANTHER" id="PTHR14662:SF2">
    <property type="entry name" value="PARTNER AND LOCALIZER OF BRCA2"/>
    <property type="match status" value="1"/>
</dbReference>
<dbReference type="EMBL" id="JAPFRF010000021">
    <property type="protein sequence ID" value="KAJ7305879.1"/>
    <property type="molecule type" value="Genomic_DNA"/>
</dbReference>
<evidence type="ECO:0000313" key="5">
    <source>
        <dbReference type="Proteomes" id="UP001142489"/>
    </source>
</evidence>
<keyword evidence="1" id="KW-0175">Coiled coil</keyword>
<comment type="caution">
    <text evidence="4">The sequence shown here is derived from an EMBL/GenBank/DDBJ whole genome shotgun (WGS) entry which is preliminary data.</text>
</comment>
<dbReference type="Proteomes" id="UP001142489">
    <property type="component" value="Unassembled WGS sequence"/>
</dbReference>
<feature type="region of interest" description="Disordered" evidence="2">
    <location>
        <begin position="167"/>
        <end position="201"/>
    </location>
</feature>
<dbReference type="PANTHER" id="PTHR14662">
    <property type="entry name" value="PARTNER AND LOCALIZER OF BRCA2"/>
    <property type="match status" value="1"/>
</dbReference>
<dbReference type="GO" id="GO:0005654">
    <property type="term" value="C:nucleoplasm"/>
    <property type="evidence" value="ECO:0007669"/>
    <property type="project" value="TreeGrafter"/>
</dbReference>
<keyword evidence="5" id="KW-1185">Reference proteome</keyword>
<evidence type="ECO:0000256" key="2">
    <source>
        <dbReference type="SAM" id="MobiDB-lite"/>
    </source>
</evidence>
<feature type="compositionally biased region" description="Polar residues" evidence="2">
    <location>
        <begin position="560"/>
        <end position="573"/>
    </location>
</feature>
<name>A0A9Q1AR52_9SAUR</name>
<feature type="domain" description="Partner and localiser of BRCA2 WD40" evidence="3">
    <location>
        <begin position="671"/>
        <end position="862"/>
    </location>
</feature>
<dbReference type="Gene3D" id="2.130.10.10">
    <property type="entry name" value="YVTN repeat-like/Quinoprotein amine dehydrogenase"/>
    <property type="match status" value="1"/>
</dbReference>
<dbReference type="InterPro" id="IPR031920">
    <property type="entry name" value="PALB2_WD40"/>
</dbReference>
<feature type="region of interest" description="Disordered" evidence="2">
    <location>
        <begin position="275"/>
        <end position="355"/>
    </location>
</feature>
<dbReference type="InterPro" id="IPR042417">
    <property type="entry name" value="PALB2"/>
</dbReference>
<feature type="region of interest" description="Disordered" evidence="2">
    <location>
        <begin position="418"/>
        <end position="674"/>
    </location>
</feature>
<evidence type="ECO:0000313" key="4">
    <source>
        <dbReference type="EMBL" id="KAJ7305879.1"/>
    </source>
</evidence>
<feature type="coiled-coil region" evidence="1">
    <location>
        <begin position="14"/>
        <end position="41"/>
    </location>
</feature>
<gene>
    <name evidence="4" type="ORF">JRQ81_010245</name>
</gene>
<organism evidence="4 5">
    <name type="scientific">Phrynocephalus forsythii</name>
    <dbReference type="NCBI Taxonomy" id="171643"/>
    <lineage>
        <taxon>Eukaryota</taxon>
        <taxon>Metazoa</taxon>
        <taxon>Chordata</taxon>
        <taxon>Craniata</taxon>
        <taxon>Vertebrata</taxon>
        <taxon>Euteleostomi</taxon>
        <taxon>Lepidosauria</taxon>
        <taxon>Squamata</taxon>
        <taxon>Bifurcata</taxon>
        <taxon>Unidentata</taxon>
        <taxon>Episquamata</taxon>
        <taxon>Toxicofera</taxon>
        <taxon>Iguania</taxon>
        <taxon>Acrodonta</taxon>
        <taxon>Agamidae</taxon>
        <taxon>Agaminae</taxon>
        <taxon>Phrynocephalus</taxon>
    </lineage>
</organism>
<dbReference type="OrthoDB" id="9936560at2759"/>
<sequence>MEPPRAGALTPQEKAQLKEKLAVLKREYSRTVHRLQRAERAEKVKSHVKKTVAEQNLLLLQGKNGKDYAETLNRASHKGSPAKDLAGPCSPEVPTKTASVTFKPEPEVFSPGACLPPSPVSKHTSKGCEKPCTSLEGPVPGRRQSQLSRRKTRVSWRVGIAWEEREASPAPQTLQGGAGSELEHRAAGTRSSRSPVFKRRRSSKILETDATCMLSRTRGGSDGVGVAALEPKSSQGTLFPGLSHPLVCGSSQARPGSSLGHPCEAGILASGEGAMAESTVPQASSQGEGKESAPLEKARQCERVGEEDLGRWRDLAAPKGPQPQLDEERSCQEPETSGTCKGTSPVSGPNAKDLGDALEAGTSLLEGNPSAASPEKVLSSCTVVEGLLFPVEYYVRTTRRMSRCPREVNVEAVLQSQLGRSRRGQRGSRREKAGSSILLSPQEVAGGGDSGPASDANGSAASPSQPVSPPRVSGPVSSTSPAESQEVLPPPSRSGRPSGRASSSSSCTSQGVPEAVHPEGAGRLPPQRKGACWGESKAGARGRRGQAPKRPGSPVPESDAGQSASGLSGNSTLCLFESQPPEQGGHRSQPGPQPDGTASPPDESPEASLEGSGARTLGPPTPGRPSWAPEEEAPNREEGQSPAAESPVRNRDTPEQKGMAAAGGPAEAPAAAQSEGRLWMTSKLKSSAGSRLVDVGTLWWEVAGSTELCLVTATETTVTLWRHLDLPGCWEAACTWHVAKVPVFRLVPLPGVCSHVCLALGGQEVKELRFLFPSLEAGCFEQSLVKAGDIKAVLGLQHRRLVTGCGSLREQAVEVVSFSEAGRSRETQVLMAPEEALTAFAEVDGMEEALVGMTTGNCVVVW</sequence>
<evidence type="ECO:0000256" key="1">
    <source>
        <dbReference type="SAM" id="Coils"/>
    </source>
</evidence>
<feature type="compositionally biased region" description="Low complexity" evidence="2">
    <location>
        <begin position="660"/>
        <end position="672"/>
    </location>
</feature>
<dbReference type="GO" id="GO:0000724">
    <property type="term" value="P:double-strand break repair via homologous recombination"/>
    <property type="evidence" value="ECO:0007669"/>
    <property type="project" value="InterPro"/>
</dbReference>
<dbReference type="Pfam" id="PF16756">
    <property type="entry name" value="PALB2_WD40"/>
    <property type="match status" value="1"/>
</dbReference>
<reference evidence="4" key="1">
    <citation type="journal article" date="2023" name="DNA Res.">
        <title>Chromosome-level genome assembly of Phrynocephalus forsythii using third-generation DNA sequencing and Hi-C analysis.</title>
        <authorList>
            <person name="Qi Y."/>
            <person name="Zhao W."/>
            <person name="Zhao Y."/>
            <person name="Niu C."/>
            <person name="Cao S."/>
            <person name="Zhang Y."/>
        </authorList>
    </citation>
    <scope>NUCLEOTIDE SEQUENCE</scope>
    <source>
        <tissue evidence="4">Muscle</tissue>
    </source>
</reference>
<evidence type="ECO:0000259" key="3">
    <source>
        <dbReference type="Pfam" id="PF16756"/>
    </source>
</evidence>
<feature type="compositionally biased region" description="Polar residues" evidence="2">
    <location>
        <begin position="333"/>
        <end position="347"/>
    </location>
</feature>
<feature type="compositionally biased region" description="Low complexity" evidence="2">
    <location>
        <begin position="493"/>
        <end position="506"/>
    </location>
</feature>